<reference evidence="3 4" key="1">
    <citation type="submission" date="2023-10" db="EMBL/GenBank/DDBJ databases">
        <title>Comparative genomics analysis reveals potential genetic determinants of host preference in Cryptosporidium xiaoi.</title>
        <authorList>
            <person name="Xiao L."/>
            <person name="Li J."/>
        </authorList>
    </citation>
    <scope>NUCLEOTIDE SEQUENCE [LARGE SCALE GENOMIC DNA]</scope>
    <source>
        <strain evidence="3 4">52996</strain>
    </source>
</reference>
<proteinExistence type="predicted"/>
<keyword evidence="4" id="KW-1185">Reference proteome</keyword>
<evidence type="ECO:0000256" key="1">
    <source>
        <dbReference type="SAM" id="Coils"/>
    </source>
</evidence>
<evidence type="ECO:0000256" key="2">
    <source>
        <dbReference type="SAM" id="SignalP"/>
    </source>
</evidence>
<sequence>MQMDTYFPFTFITLLPLLLCLIYLESPTCAGVIKKDEYFVNVLLPNIGAKTNTTDNIDQKGEFFKFIMILSDSELSKINNIFLGLDSSHRFQCTNFVVEYIIKNKINSYDFIKRNCRYMGMVKTNDRNFRSLKSTEYDLQYNSTMSKDSFGNYLVDEELFNDINESKSCCCVSKTSSCNAGFKSKTHSSTTTSFGDEIECEDDYYDFSDEKGGIYEDINYDISCLEKDEILKELFEAVNGNFSENIEYSGLNDMPVSNMEIKNALSKTEKNIEAKKRSIRTANESNKTELRMLSTFDTPEIILDNLSVKNAIDFARKLTGAITKSKEIKVRNYFTAKDKRQIFTAIIEFLYIYSTIEADYEEITRNYEKKAELRSFFSINSNICLINSVFGKLIGRYEESISKNVYSVQDCTRFFMNIITPTTKQILPTEKLINKLKYTCEFTFPLIYDENIEGEFFEEYIEEEEEGKYFYDSILIEHLISKNFKFDNIYMVNEKSVKAIIANRKEIPIDRPSKCYKKLVEIFLWDKLYNPSLENELKLRRICAKVYGLLGFLVISNELQI</sequence>
<gene>
    <name evidence="3" type="ORF">RS030_7930</name>
</gene>
<evidence type="ECO:0000313" key="4">
    <source>
        <dbReference type="Proteomes" id="UP001311799"/>
    </source>
</evidence>
<feature type="signal peptide" evidence="2">
    <location>
        <begin position="1"/>
        <end position="30"/>
    </location>
</feature>
<keyword evidence="2" id="KW-0732">Signal</keyword>
<organism evidence="3 4">
    <name type="scientific">Cryptosporidium xiaoi</name>
    <dbReference type="NCBI Taxonomy" id="659607"/>
    <lineage>
        <taxon>Eukaryota</taxon>
        <taxon>Sar</taxon>
        <taxon>Alveolata</taxon>
        <taxon>Apicomplexa</taxon>
        <taxon>Conoidasida</taxon>
        <taxon>Coccidia</taxon>
        <taxon>Eucoccidiorida</taxon>
        <taxon>Eimeriorina</taxon>
        <taxon>Cryptosporidiidae</taxon>
        <taxon>Cryptosporidium</taxon>
    </lineage>
</organism>
<dbReference type="EMBL" id="JAWDEY010000035">
    <property type="protein sequence ID" value="KAK6588010.1"/>
    <property type="molecule type" value="Genomic_DNA"/>
</dbReference>
<dbReference type="AlphaFoldDB" id="A0AAV9XUX4"/>
<comment type="caution">
    <text evidence="3">The sequence shown here is derived from an EMBL/GenBank/DDBJ whole genome shotgun (WGS) entry which is preliminary data.</text>
</comment>
<feature type="coiled-coil region" evidence="1">
    <location>
        <begin position="258"/>
        <end position="285"/>
    </location>
</feature>
<feature type="chain" id="PRO_5043508267" evidence="2">
    <location>
        <begin position="31"/>
        <end position="561"/>
    </location>
</feature>
<evidence type="ECO:0000313" key="3">
    <source>
        <dbReference type="EMBL" id="KAK6588010.1"/>
    </source>
</evidence>
<dbReference type="Proteomes" id="UP001311799">
    <property type="component" value="Unassembled WGS sequence"/>
</dbReference>
<keyword evidence="1" id="KW-0175">Coiled coil</keyword>
<protein>
    <submittedName>
        <fullName evidence="3">Uncharacterized protein</fullName>
    </submittedName>
</protein>
<name>A0AAV9XUX4_9CRYT</name>
<accession>A0AAV9XUX4</accession>